<accession>A0ACC0ACS0</accession>
<name>A0ACC0ACS0_CATRO</name>
<reference evidence="2" key="1">
    <citation type="journal article" date="2023" name="Nat. Plants">
        <title>Single-cell RNA sequencing provides a high-resolution roadmap for understanding the multicellular compartmentation of specialized metabolism.</title>
        <authorList>
            <person name="Sun S."/>
            <person name="Shen X."/>
            <person name="Li Y."/>
            <person name="Li Y."/>
            <person name="Wang S."/>
            <person name="Li R."/>
            <person name="Zhang H."/>
            <person name="Shen G."/>
            <person name="Guo B."/>
            <person name="Wei J."/>
            <person name="Xu J."/>
            <person name="St-Pierre B."/>
            <person name="Chen S."/>
            <person name="Sun C."/>
        </authorList>
    </citation>
    <scope>NUCLEOTIDE SEQUENCE [LARGE SCALE GENOMIC DNA]</scope>
</reference>
<evidence type="ECO:0000313" key="2">
    <source>
        <dbReference type="Proteomes" id="UP001060085"/>
    </source>
</evidence>
<dbReference type="Proteomes" id="UP001060085">
    <property type="component" value="Linkage Group LG06"/>
</dbReference>
<gene>
    <name evidence="1" type="ORF">M9H77_26767</name>
</gene>
<dbReference type="EMBL" id="CM044706">
    <property type="protein sequence ID" value="KAI5657974.1"/>
    <property type="molecule type" value="Genomic_DNA"/>
</dbReference>
<sequence>MFNKSSWKAFVKSHSKSSKECENLLKNKIVKFQSVYENFCKEKATHLEARVWTDMCNLEIHMRNAQKISFGGTLALITIRELRWSMVLGI</sequence>
<keyword evidence="2" id="KW-1185">Reference proteome</keyword>
<protein>
    <submittedName>
        <fullName evidence="1">Uncharacterized protein</fullName>
    </submittedName>
</protein>
<organism evidence="1 2">
    <name type="scientific">Catharanthus roseus</name>
    <name type="common">Madagascar periwinkle</name>
    <name type="synonym">Vinca rosea</name>
    <dbReference type="NCBI Taxonomy" id="4058"/>
    <lineage>
        <taxon>Eukaryota</taxon>
        <taxon>Viridiplantae</taxon>
        <taxon>Streptophyta</taxon>
        <taxon>Embryophyta</taxon>
        <taxon>Tracheophyta</taxon>
        <taxon>Spermatophyta</taxon>
        <taxon>Magnoliopsida</taxon>
        <taxon>eudicotyledons</taxon>
        <taxon>Gunneridae</taxon>
        <taxon>Pentapetalae</taxon>
        <taxon>asterids</taxon>
        <taxon>lamiids</taxon>
        <taxon>Gentianales</taxon>
        <taxon>Apocynaceae</taxon>
        <taxon>Rauvolfioideae</taxon>
        <taxon>Vinceae</taxon>
        <taxon>Catharanthinae</taxon>
        <taxon>Catharanthus</taxon>
    </lineage>
</organism>
<proteinExistence type="predicted"/>
<evidence type="ECO:0000313" key="1">
    <source>
        <dbReference type="EMBL" id="KAI5657974.1"/>
    </source>
</evidence>
<comment type="caution">
    <text evidence="1">The sequence shown here is derived from an EMBL/GenBank/DDBJ whole genome shotgun (WGS) entry which is preliminary data.</text>
</comment>